<dbReference type="Pfam" id="PF02838">
    <property type="entry name" value="Glyco_hydro_20b"/>
    <property type="match status" value="1"/>
</dbReference>
<dbReference type="InterPro" id="IPR028994">
    <property type="entry name" value="Integrin_alpha_N"/>
</dbReference>
<dbReference type="InterPro" id="IPR025705">
    <property type="entry name" value="Beta_hexosaminidase_sua/sub"/>
</dbReference>
<dbReference type="PROSITE" id="PS50022">
    <property type="entry name" value="FA58C_3"/>
    <property type="match status" value="2"/>
</dbReference>
<evidence type="ECO:0000256" key="6">
    <source>
        <dbReference type="SAM" id="MobiDB-lite"/>
    </source>
</evidence>
<dbReference type="InterPro" id="IPR008979">
    <property type="entry name" value="Galactose-bd-like_sf"/>
</dbReference>
<dbReference type="Gene3D" id="3.20.20.80">
    <property type="entry name" value="Glycosidases"/>
    <property type="match status" value="1"/>
</dbReference>
<feature type="region of interest" description="Disordered" evidence="6">
    <location>
        <begin position="1099"/>
        <end position="1143"/>
    </location>
</feature>
<evidence type="ECO:0000256" key="7">
    <source>
        <dbReference type="SAM" id="SignalP"/>
    </source>
</evidence>
<comment type="caution">
    <text evidence="9">The sequence shown here is derived from an EMBL/GenBank/DDBJ whole genome shotgun (WGS) entry which is preliminary data.</text>
</comment>
<dbReference type="PRINTS" id="PR00738">
    <property type="entry name" value="GLHYDRLASE20"/>
</dbReference>
<keyword evidence="5 9" id="KW-0326">Glycosidase</keyword>
<evidence type="ECO:0000313" key="10">
    <source>
        <dbReference type="Proteomes" id="UP000250006"/>
    </source>
</evidence>
<keyword evidence="4 9" id="KW-0378">Hydrolase</keyword>
<dbReference type="InterPro" id="IPR017853">
    <property type="entry name" value="GH"/>
</dbReference>
<dbReference type="Gene3D" id="3.30.379.10">
    <property type="entry name" value="Chitobiase/beta-hexosaminidase domain 2-like"/>
    <property type="match status" value="1"/>
</dbReference>
<dbReference type="SUPFAM" id="SSF51445">
    <property type="entry name" value="(Trans)glycosidases"/>
    <property type="match status" value="1"/>
</dbReference>
<evidence type="ECO:0000256" key="5">
    <source>
        <dbReference type="ARBA" id="ARBA00023295"/>
    </source>
</evidence>
<dbReference type="InterPro" id="IPR015882">
    <property type="entry name" value="HEX_bac_N"/>
</dbReference>
<evidence type="ECO:0000256" key="3">
    <source>
        <dbReference type="ARBA" id="ARBA00012663"/>
    </source>
</evidence>
<evidence type="ECO:0000256" key="1">
    <source>
        <dbReference type="ARBA" id="ARBA00001231"/>
    </source>
</evidence>
<dbReference type="SUPFAM" id="SSF49785">
    <property type="entry name" value="Galactose-binding domain-like"/>
    <property type="match status" value="2"/>
</dbReference>
<comment type="catalytic activity">
    <reaction evidence="1">
        <text>Hydrolysis of terminal non-reducing N-acetyl-D-hexosamine residues in N-acetyl-beta-D-hexosaminides.</text>
        <dbReference type="EC" id="3.2.1.52"/>
    </reaction>
</comment>
<sequence>MTIRPTSRLARLCAVTAALAMSGLGVSATVPGLVPQAVAAVAANVALASAGATVTASGSEVPNKWQPSAVIDGGSSGDSRWSSNYSDQAWIAVQLAQPTTIDHVTIRWEAACAAKYHLEVSQDGQSWTRATDTITPTCGTKDTQTLKAEVAAQQWKHVKMQAEGRTLIDGNYYGVSLYELEVWNGPAPVPTTSSIKLVPLPANLTDNSTTQQPFTLKPNSRVVVTGAQGGPAAKILAAELSAATGYSIQVVNGATPTADDVVLATGAVDISTGRTEEAYSLTTSSTGAVITANTEKGMFYGTRTLKQLFPAAIESPTALSQNWTAPAVAITDAPRFEYRSLMIDPTRSFLEVDEVKKIIDEISDLKLSSLHMHLADDQGWRIEITNEGREAGDSIDYTKLTEISGKTAMNMHDRAPANELGRTGYYTQAQYRDLVAYAATKHITVIPEIDLPGHTNAALHAIPELNTTGSSHAGTAEEPTAPANGTGDVGYSYLDPNSPATDAFIKHVLKQLASMTTGPYLHVGGDESHKFVERYGHTAFNQFVAKIGGYVKETGKNRIGWNEIASGTLEKGDGVQYWHGDTNNVRRAVTQEGAKVLMSKGNAAYLDQKYSPKTPIALDWACKGDCDVRHYYDWDPAKVIPDVTDASILGPEGPLWSETQRGGDETEFLMWGRLASHAEIGWSEQADRDVEDFVGRLSAQGARWNFENTNFYDSPQVTWGAELAGTAGLTLATGAEATVPVGALAAPGTKTDGSTISVDSVNDADGTSASAVPAGSKVTIDWGDGSATTEATISAKTPRDAYNAAGLYTLAGTHRYATAGDFKVTLSFAGKTVTTQAHVADGATSTPLPTPWDSSVQAAAEVPDTDFAVGDRVPMNITGFPPNTYVTIKIGDTLLGTFRTDAKGERTGQYVNIPGSVYSGQDQDLTFTAGDRVVTKKVNVTGGLVPLENRLPSTSLTLVAYDSQETAGETPPNGLATAAIDGNPTTFWHTKWQGGSDPFPHYITLGLPQDKTCKVTGFEYQGRAGNANTRVKDYELLVSMDGQEWTLVNSGALKNSDVPQAVNFPADKHQTAKFVKMLQKNSHNGDAFGGAAEIRVGAVCSDGTPEPSPTPTTSPSVEPTTAPTTEPTTAPTTQPEPEGSKPAYVSKVDSGALGTVLKGDWDGDGTVTYAVRVGTRVVFYNENRTDAPVYASVSLGRAADELLVGDWDNDGKDTLALRRGTTVLAQTRLTSSATTKVMVEGITAGSKLSVHKESGKADVIVVVK</sequence>
<evidence type="ECO:0000259" key="8">
    <source>
        <dbReference type="PROSITE" id="PS50022"/>
    </source>
</evidence>
<feature type="chain" id="PRO_5045305860" description="beta-N-acetylhexosaminidase" evidence="7">
    <location>
        <begin position="29"/>
        <end position="1264"/>
    </location>
</feature>
<feature type="compositionally biased region" description="Low complexity" evidence="6">
    <location>
        <begin position="1113"/>
        <end position="1137"/>
    </location>
</feature>
<feature type="domain" description="F5/8 type C" evidence="8">
    <location>
        <begin position="40"/>
        <end position="185"/>
    </location>
</feature>
<keyword evidence="10" id="KW-1185">Reference proteome</keyword>
<feature type="signal peptide" evidence="7">
    <location>
        <begin position="1"/>
        <end position="28"/>
    </location>
</feature>
<gene>
    <name evidence="9" type="ORF">NCTC11535_01242</name>
</gene>
<accession>A0ABY1VP55</accession>
<feature type="region of interest" description="Disordered" evidence="6">
    <location>
        <begin position="468"/>
        <end position="487"/>
    </location>
</feature>
<dbReference type="PANTHER" id="PTHR22600:SF57">
    <property type="entry name" value="BETA-N-ACETYLHEXOSAMINIDASE"/>
    <property type="match status" value="1"/>
</dbReference>
<dbReference type="SUPFAM" id="SSF69318">
    <property type="entry name" value="Integrin alpha N-terminal domain"/>
    <property type="match status" value="1"/>
</dbReference>
<dbReference type="GO" id="GO:0004563">
    <property type="term" value="F:beta-N-acetylhexosaminidase activity"/>
    <property type="evidence" value="ECO:0007669"/>
    <property type="project" value="UniProtKB-EC"/>
</dbReference>
<dbReference type="SUPFAM" id="SSF55545">
    <property type="entry name" value="beta-N-acetylhexosaminidase-like domain"/>
    <property type="match status" value="1"/>
</dbReference>
<evidence type="ECO:0000256" key="4">
    <source>
        <dbReference type="ARBA" id="ARBA00022801"/>
    </source>
</evidence>
<dbReference type="Pfam" id="PF00754">
    <property type="entry name" value="F5_F8_type_C"/>
    <property type="match status" value="2"/>
</dbReference>
<evidence type="ECO:0000256" key="2">
    <source>
        <dbReference type="ARBA" id="ARBA00006285"/>
    </source>
</evidence>
<reference evidence="9 10" key="1">
    <citation type="submission" date="2018-06" db="EMBL/GenBank/DDBJ databases">
        <authorList>
            <consortium name="Pathogen Informatics"/>
            <person name="Doyle S."/>
        </authorList>
    </citation>
    <scope>NUCLEOTIDE SEQUENCE [LARGE SCALE GENOMIC DNA]</scope>
    <source>
        <strain evidence="9 10">NCTC11535</strain>
    </source>
</reference>
<dbReference type="EC" id="3.2.1.52" evidence="3"/>
<dbReference type="RefSeq" id="WP_111836530.1">
    <property type="nucleotide sequence ID" value="NZ_UAPQ01000007.1"/>
</dbReference>
<name>A0ABY1VP55_9ACTO</name>
<dbReference type="InterPro" id="IPR015883">
    <property type="entry name" value="Glyco_hydro_20_cat"/>
</dbReference>
<dbReference type="Proteomes" id="UP000250006">
    <property type="component" value="Unassembled WGS sequence"/>
</dbReference>
<dbReference type="InterPro" id="IPR000421">
    <property type="entry name" value="FA58C"/>
</dbReference>
<comment type="similarity">
    <text evidence="2">Belongs to the glycosyl hydrolase 20 family.</text>
</comment>
<organism evidence="9 10">
    <name type="scientific">Actinomyces bovis</name>
    <dbReference type="NCBI Taxonomy" id="1658"/>
    <lineage>
        <taxon>Bacteria</taxon>
        <taxon>Bacillati</taxon>
        <taxon>Actinomycetota</taxon>
        <taxon>Actinomycetes</taxon>
        <taxon>Actinomycetales</taxon>
        <taxon>Actinomycetaceae</taxon>
        <taxon>Actinomyces</taxon>
    </lineage>
</organism>
<feature type="domain" description="F5/8 type C" evidence="8">
    <location>
        <begin position="933"/>
        <end position="1077"/>
    </location>
</feature>
<proteinExistence type="inferred from homology"/>
<dbReference type="PANTHER" id="PTHR22600">
    <property type="entry name" value="BETA-HEXOSAMINIDASE"/>
    <property type="match status" value="1"/>
</dbReference>
<evidence type="ECO:0000313" key="9">
    <source>
        <dbReference type="EMBL" id="SPT53573.1"/>
    </source>
</evidence>
<dbReference type="InterPro" id="IPR029018">
    <property type="entry name" value="Hex-like_dom2"/>
</dbReference>
<dbReference type="CDD" id="cd06568">
    <property type="entry name" value="GH20_SpHex_like"/>
    <property type="match status" value="1"/>
</dbReference>
<dbReference type="Gene3D" id="2.60.120.260">
    <property type="entry name" value="Galactose-binding domain-like"/>
    <property type="match status" value="2"/>
</dbReference>
<protein>
    <recommendedName>
        <fullName evidence="3">beta-N-acetylhexosaminidase</fullName>
        <ecNumber evidence="3">3.2.1.52</ecNumber>
    </recommendedName>
</protein>
<dbReference type="EMBL" id="UAPQ01000007">
    <property type="protein sequence ID" value="SPT53573.1"/>
    <property type="molecule type" value="Genomic_DNA"/>
</dbReference>
<dbReference type="Pfam" id="PF00728">
    <property type="entry name" value="Glyco_hydro_20"/>
    <property type="match status" value="1"/>
</dbReference>
<keyword evidence="7" id="KW-0732">Signal</keyword>